<accession>A0A5K0U961</accession>
<dbReference type="Proteomes" id="UP000594342">
    <property type="component" value="Unassembled WGS sequence"/>
</dbReference>
<gene>
    <name evidence="1" type="ORF">YASMINEVIRUS_477</name>
</gene>
<evidence type="ECO:0000313" key="1">
    <source>
        <dbReference type="EMBL" id="VBB18014.1"/>
    </source>
</evidence>
<sequence>MKPVLIVTSLGSGAKRKIDTVKTVKSVEPIDSNTSGSIVKATELMSDTTSQNFTELNYEYREIDPDTYSNMLISAKHVITSSKDNYDCFLLDLSKKHSNTFITCYADVLRDRLDKKDGVKVVSPVEVEQYKMYPPVLYDMMNVPKRYVQGVTPFSLDKKINPYLILGSAQDLLKFIDVVLTVTDINIQGPHMRFNADDSPIKQFLLDNDCVDVASNFFSVVDNTGSSYLQDDEQIISHIRPFTVVHILGEPPTKMKAFDVKYLKNNCTIKYNCINLRERTDRLERMMEVFKVFGIDDQVDIFRAERHPKGAMYGCYDSHLKCLERSKTDIIFIFEDDCTLYEGIDKARFDETISQAKFYMAMGYDYFSFGCVPIPGYSSILDTEYLNRPLAYGDWFTALGFALKRSSFERQKSVYENYIGHVHYDMLYMILGFSKIGFVEQIVYQNLDDSDNSWLPNGLASLTNVENHIRNVLTKTTRYNRNYSELSCYDIMTIRSVCFVTHVYIMMCKKKMC</sequence>
<name>A0A5K0U961_9VIRU</name>
<organism evidence="1 2">
    <name type="scientific">Yasminevirus sp. GU-2018</name>
    <dbReference type="NCBI Taxonomy" id="2420051"/>
    <lineage>
        <taxon>Viruses</taxon>
        <taxon>Varidnaviria</taxon>
        <taxon>Bamfordvirae</taxon>
        <taxon>Nucleocytoviricota</taxon>
        <taxon>Megaviricetes</taxon>
        <taxon>Imitervirales</taxon>
        <taxon>Mimiviridae</taxon>
        <taxon>Klosneuvirinae</taxon>
        <taxon>Yasminevirus</taxon>
        <taxon>Yasminevirus saudimassiliense</taxon>
    </lineage>
</organism>
<comment type="caution">
    <text evidence="1">The sequence shown here is derived from an EMBL/GenBank/DDBJ whole genome shotgun (WGS) entry which is preliminary data.</text>
</comment>
<evidence type="ECO:0008006" key="3">
    <source>
        <dbReference type="Google" id="ProtNLM"/>
    </source>
</evidence>
<evidence type="ECO:0000313" key="2">
    <source>
        <dbReference type="Proteomes" id="UP000594342"/>
    </source>
</evidence>
<reference evidence="1 2" key="1">
    <citation type="submission" date="2018-10" db="EMBL/GenBank/DDBJ databases">
        <authorList>
            <consortium name="IHU Genomes"/>
        </authorList>
    </citation>
    <scope>NUCLEOTIDE SEQUENCE [LARGE SCALE GENOMIC DNA]</scope>
    <source>
        <strain evidence="1 2">A1</strain>
    </source>
</reference>
<proteinExistence type="predicted"/>
<keyword evidence="2" id="KW-1185">Reference proteome</keyword>
<dbReference type="EMBL" id="UPSH01000001">
    <property type="protein sequence ID" value="VBB18014.1"/>
    <property type="molecule type" value="Genomic_DNA"/>
</dbReference>
<protein>
    <recommendedName>
        <fullName evidence="3">Glycosyltransferase family 25</fullName>
    </recommendedName>
</protein>